<dbReference type="InterPro" id="IPR018114">
    <property type="entry name" value="TRYPSIN_HIS"/>
</dbReference>
<gene>
    <name evidence="3" type="ordered locus">Bd3220</name>
</gene>
<dbReference type="EMBL" id="BX842655">
    <property type="protein sequence ID" value="CAE78038.1"/>
    <property type="molecule type" value="Genomic_DNA"/>
</dbReference>
<dbReference type="STRING" id="264462.Bd3220"/>
<dbReference type="SUPFAM" id="SSF50494">
    <property type="entry name" value="Trypsin-like serine proteases"/>
    <property type="match status" value="1"/>
</dbReference>
<feature type="domain" description="Peptidase S1" evidence="2">
    <location>
        <begin position="54"/>
        <end position="248"/>
    </location>
</feature>
<accession>Q6MIE1</accession>
<dbReference type="GO" id="GO:0004252">
    <property type="term" value="F:serine-type endopeptidase activity"/>
    <property type="evidence" value="ECO:0007669"/>
    <property type="project" value="InterPro"/>
</dbReference>
<dbReference type="GO" id="GO:0006508">
    <property type="term" value="P:proteolysis"/>
    <property type="evidence" value="ECO:0007669"/>
    <property type="project" value="InterPro"/>
</dbReference>
<reference evidence="3 4" key="1">
    <citation type="journal article" date="2004" name="Science">
        <title>A predator unmasked: life cycle of Bdellovibrio bacteriovorus from a genomic perspective.</title>
        <authorList>
            <person name="Rendulic S."/>
            <person name="Jagtap P."/>
            <person name="Rosinus A."/>
            <person name="Eppinger M."/>
            <person name="Baar C."/>
            <person name="Lanz C."/>
            <person name="Keller H."/>
            <person name="Lambert C."/>
            <person name="Evans K.J."/>
            <person name="Goesmann A."/>
            <person name="Meyer F."/>
            <person name="Sockett R.E."/>
            <person name="Schuster S.C."/>
        </authorList>
    </citation>
    <scope>NUCLEOTIDE SEQUENCE [LARGE SCALE GENOMIC DNA]</scope>
    <source>
        <strain evidence="4">ATCC 15356 / DSM 50701 / NCIMB 9529 / HD100</strain>
    </source>
</reference>
<sequence length="285" mass="32002">MRRGGMMGSVLLSLLMGLNGWALTHAEPAISPDFDSVVFYSVTQYDEKAREELSGFCNGNLVSPRVMITAAHCVFQAEALQKREFDVQIGEYLYVTRPDGERRRVGYGSKIRERIHGKIYLPHQLTSRLKTEKVRLKIGPAEDIAVVVFEQDLRVIPGTVFAGLFSQQQVGSVLSKLNDYVPTVVTINPFEEISTNDTRRMAPLNNISKTWSGYLESKSRARVQPGDSGAPLFVRTGNQWKQIGVVKGRAQNLFSNWDVFGILDQRICEISRQIPDPLIQKDLCP</sequence>
<feature type="chain" id="PRO_5004276353" description="Peptidase S1 domain-containing protein" evidence="1">
    <location>
        <begin position="23"/>
        <end position="285"/>
    </location>
</feature>
<dbReference type="AlphaFoldDB" id="Q6MIE1"/>
<dbReference type="PROSITE" id="PS00134">
    <property type="entry name" value="TRYPSIN_HIS"/>
    <property type="match status" value="1"/>
</dbReference>
<dbReference type="Pfam" id="PF00089">
    <property type="entry name" value="Trypsin"/>
    <property type="match status" value="1"/>
</dbReference>
<dbReference type="InterPro" id="IPR009003">
    <property type="entry name" value="Peptidase_S1_PA"/>
</dbReference>
<dbReference type="KEGG" id="bba:Bd3220"/>
<evidence type="ECO:0000259" key="2">
    <source>
        <dbReference type="Pfam" id="PF00089"/>
    </source>
</evidence>
<evidence type="ECO:0000256" key="1">
    <source>
        <dbReference type="SAM" id="SignalP"/>
    </source>
</evidence>
<organism evidence="3 4">
    <name type="scientific">Bdellovibrio bacteriovorus (strain ATCC 15356 / DSM 50701 / NCIMB 9529 / HD100)</name>
    <dbReference type="NCBI Taxonomy" id="264462"/>
    <lineage>
        <taxon>Bacteria</taxon>
        <taxon>Pseudomonadati</taxon>
        <taxon>Bdellovibrionota</taxon>
        <taxon>Bdellovibrionia</taxon>
        <taxon>Bdellovibrionales</taxon>
        <taxon>Pseudobdellovibrionaceae</taxon>
        <taxon>Bdellovibrio</taxon>
    </lineage>
</organism>
<proteinExistence type="predicted"/>
<evidence type="ECO:0000313" key="3">
    <source>
        <dbReference type="EMBL" id="CAE78038.1"/>
    </source>
</evidence>
<dbReference type="InterPro" id="IPR043504">
    <property type="entry name" value="Peptidase_S1_PA_chymotrypsin"/>
</dbReference>
<protein>
    <recommendedName>
        <fullName evidence="2">Peptidase S1 domain-containing protein</fullName>
    </recommendedName>
</protein>
<keyword evidence="1" id="KW-0732">Signal</keyword>
<keyword evidence="4" id="KW-1185">Reference proteome</keyword>
<dbReference type="HOGENOM" id="CLU_985758_0_0_7"/>
<dbReference type="eggNOG" id="COG3591">
    <property type="taxonomic scope" value="Bacteria"/>
</dbReference>
<evidence type="ECO:0000313" key="4">
    <source>
        <dbReference type="Proteomes" id="UP000008080"/>
    </source>
</evidence>
<dbReference type="InterPro" id="IPR001254">
    <property type="entry name" value="Trypsin_dom"/>
</dbReference>
<name>Q6MIE1_BDEBA</name>
<dbReference type="Gene3D" id="2.40.10.10">
    <property type="entry name" value="Trypsin-like serine proteases"/>
    <property type="match status" value="1"/>
</dbReference>
<feature type="signal peptide" evidence="1">
    <location>
        <begin position="1"/>
        <end position="22"/>
    </location>
</feature>
<dbReference type="Proteomes" id="UP000008080">
    <property type="component" value="Chromosome"/>
</dbReference>